<reference evidence="1" key="1">
    <citation type="submission" date="2016-12" db="EMBL/GenBank/DDBJ databases">
        <authorList>
            <person name="Moulin L."/>
        </authorList>
    </citation>
    <scope>NUCLEOTIDE SEQUENCE [LARGE SCALE GENOMIC DNA]</scope>
    <source>
        <strain evidence="1">STM 7183</strain>
    </source>
</reference>
<protein>
    <submittedName>
        <fullName evidence="1">Uncharacterized protein</fullName>
    </submittedName>
</protein>
<evidence type="ECO:0000313" key="2">
    <source>
        <dbReference type="Proteomes" id="UP000195569"/>
    </source>
</evidence>
<accession>A0A1N7SRA3</accession>
<dbReference type="Proteomes" id="UP000195569">
    <property type="component" value="Unassembled WGS sequence"/>
</dbReference>
<gene>
    <name evidence="1" type="ORF">BN2476_720040</name>
</gene>
<dbReference type="EMBL" id="CYGY02000072">
    <property type="protein sequence ID" value="SIT49849.1"/>
    <property type="molecule type" value="Genomic_DNA"/>
</dbReference>
<name>A0A1N7SRA3_9BURK</name>
<proteinExistence type="predicted"/>
<comment type="caution">
    <text evidence="1">The sequence shown here is derived from an EMBL/GenBank/DDBJ whole genome shotgun (WGS) entry which is preliminary data.</text>
</comment>
<dbReference type="AlphaFoldDB" id="A0A1N7SRA3"/>
<evidence type="ECO:0000313" key="1">
    <source>
        <dbReference type="EMBL" id="SIT49849.1"/>
    </source>
</evidence>
<keyword evidence="2" id="KW-1185">Reference proteome</keyword>
<sequence length="128" mass="14297">MHSAAAIHSLSPTPFALATVRFRKCTTSSPFMMTLSVRLVLLTVRLDGSNVLTIRILSVFDERDAASGLRLQQAFCQEKTPGTEVPGVQFDYTGARRAFYSCLYIDCESLIFRPLRIHLIREGMRPSG</sequence>
<organism evidence="1 2">
    <name type="scientific">Paraburkholderia piptadeniae</name>
    <dbReference type="NCBI Taxonomy" id="1701573"/>
    <lineage>
        <taxon>Bacteria</taxon>
        <taxon>Pseudomonadati</taxon>
        <taxon>Pseudomonadota</taxon>
        <taxon>Betaproteobacteria</taxon>
        <taxon>Burkholderiales</taxon>
        <taxon>Burkholderiaceae</taxon>
        <taxon>Paraburkholderia</taxon>
    </lineage>
</organism>